<dbReference type="EMBL" id="CP034346">
    <property type="protein sequence ID" value="AZS17513.1"/>
    <property type="molecule type" value="Genomic_DNA"/>
</dbReference>
<evidence type="ECO:0000313" key="3">
    <source>
        <dbReference type="Proteomes" id="UP000270678"/>
    </source>
</evidence>
<protein>
    <recommendedName>
        <fullName evidence="4">Glycosyltransferase</fullName>
    </recommendedName>
</protein>
<evidence type="ECO:0000313" key="2">
    <source>
        <dbReference type="EMBL" id="AZS17513.1"/>
    </source>
</evidence>
<keyword evidence="1" id="KW-0808">Transferase</keyword>
<dbReference type="Proteomes" id="UP000270678">
    <property type="component" value="Chromosome"/>
</dbReference>
<dbReference type="RefSeq" id="WP_127003122.1">
    <property type="nucleotide sequence ID" value="NZ_CP034346.1"/>
</dbReference>
<dbReference type="PANTHER" id="PTHR46401">
    <property type="entry name" value="GLYCOSYLTRANSFERASE WBBK-RELATED"/>
    <property type="match status" value="1"/>
</dbReference>
<keyword evidence="3" id="KW-1185">Reference proteome</keyword>
<evidence type="ECO:0000256" key="1">
    <source>
        <dbReference type="ARBA" id="ARBA00022679"/>
    </source>
</evidence>
<accession>A0A3S9V4M6</accession>
<dbReference type="AlphaFoldDB" id="A0A3S9V4M6"/>
<reference evidence="3" key="1">
    <citation type="submission" date="2018-12" db="EMBL/GenBank/DDBJ databases">
        <title>Complete genome sequence of Paenibacillus sp. MBLB1234.</title>
        <authorList>
            <person name="Nam Y.-D."/>
            <person name="Kang J."/>
            <person name="Chung W.-H."/>
            <person name="Park Y.S."/>
        </authorList>
    </citation>
    <scope>NUCLEOTIDE SEQUENCE [LARGE SCALE GENOMIC DNA]</scope>
    <source>
        <strain evidence="3">MBLB1234</strain>
    </source>
</reference>
<dbReference type="SUPFAM" id="SSF53756">
    <property type="entry name" value="UDP-Glycosyltransferase/glycogen phosphorylase"/>
    <property type="match status" value="2"/>
</dbReference>
<sequence>MKKRRLLWILNHDTLSRFELPLIQDLGFEIFTPKIAPKNILERSGSVTYKYDETLTIPDHELELLNQYNFYENEQMPFIIKNIINTHFDVALIMFDFYALKNLIDNFEGQIFARAFGLFENLNYSKITRDFYGESYFYNFEKSKDRIWFSECYDNISKNESGIFKEKAIYMPLGLPEEFYSIENQWIGNVDEILFFCTRINYNKESKEVYKRFIKDFKDFDFIIAGNQPVKVEDKRVTGFLEREELNDLFKTRKVMYYHSTYPRHLHYHPLEAMIAGMPVIYLKGGLLSILGGERQTGCCKDLNEARVKIKRILDGDQELIEMIKRDQSEILYKFSYEFNKKKWTENFLPIVERYEKKQLISKTTAVFLSNVQNESHLLDYIELAEKLNSGIKQLNSNNQIILNLPARKYTKGREIVNFLQYVMDTREYSIKEITANEVKESVSLMFRDEPLWFSKYALPVDYAQNYIECDYWLFFFDNIELPIAPIKPYGVLVENIGEKYYGNLSRTVISNLKNAYFILTFSEETKNNLVKYLGVYEENIIVIPSSEIESRYELPNIKSDYVLIEMDATKHNDVNDFLGIIESYYKIGNVEEKINIVLNNCTTELFQELANKIQDSKYVKQQITLFMDVPASEYDILYAHAKIIIIPHNVEGITFKISKAAACSKKIFLNDFLFYKDIVDDENDSIVYEPFLADKYILFNLLEGINSKNEGHKHNDNRKIVSPNKLTEIWRRLV</sequence>
<dbReference type="GO" id="GO:0016757">
    <property type="term" value="F:glycosyltransferase activity"/>
    <property type="evidence" value="ECO:0007669"/>
    <property type="project" value="TreeGrafter"/>
</dbReference>
<dbReference type="OrthoDB" id="8479354at2"/>
<dbReference type="Gene3D" id="3.40.50.2000">
    <property type="entry name" value="Glycogen Phosphorylase B"/>
    <property type="match status" value="2"/>
</dbReference>
<name>A0A3S9V4M6_9BACL</name>
<dbReference type="PANTHER" id="PTHR46401:SF2">
    <property type="entry name" value="GLYCOSYLTRANSFERASE WBBK-RELATED"/>
    <property type="match status" value="1"/>
</dbReference>
<dbReference type="GO" id="GO:0009103">
    <property type="term" value="P:lipopolysaccharide biosynthetic process"/>
    <property type="evidence" value="ECO:0007669"/>
    <property type="project" value="TreeGrafter"/>
</dbReference>
<dbReference type="KEGG" id="plut:EI981_25850"/>
<evidence type="ECO:0008006" key="4">
    <source>
        <dbReference type="Google" id="ProtNLM"/>
    </source>
</evidence>
<proteinExistence type="predicted"/>
<organism evidence="2 3">
    <name type="scientific">Paenibacillus lutimineralis</name>
    <dbReference type="NCBI Taxonomy" id="2707005"/>
    <lineage>
        <taxon>Bacteria</taxon>
        <taxon>Bacillati</taxon>
        <taxon>Bacillota</taxon>
        <taxon>Bacilli</taxon>
        <taxon>Bacillales</taxon>
        <taxon>Paenibacillaceae</taxon>
        <taxon>Paenibacillus</taxon>
    </lineage>
</organism>
<gene>
    <name evidence="2" type="ORF">EI981_25850</name>
</gene>